<feature type="domain" description="LarA-like N-terminal" evidence="1">
    <location>
        <begin position="5"/>
        <end position="199"/>
    </location>
</feature>
<dbReference type="Gene3D" id="3.90.226.30">
    <property type="match status" value="1"/>
</dbReference>
<dbReference type="NCBIfam" id="NF033504">
    <property type="entry name" value="Ni_dep_LarA"/>
    <property type="match status" value="1"/>
</dbReference>
<evidence type="ECO:0000259" key="2">
    <source>
        <dbReference type="Pfam" id="PF21113"/>
    </source>
</evidence>
<comment type="caution">
    <text evidence="3">The sequence shown here is derived from an EMBL/GenBank/DDBJ whole genome shotgun (WGS) entry which is preliminary data.</text>
</comment>
<dbReference type="InterPro" id="IPR047926">
    <property type="entry name" value="Ni_dep_LarA"/>
</dbReference>
<dbReference type="Gene3D" id="3.40.50.11440">
    <property type="match status" value="1"/>
</dbReference>
<dbReference type="InterPro" id="IPR048068">
    <property type="entry name" value="LarA-like"/>
</dbReference>
<dbReference type="InterPro" id="IPR048520">
    <property type="entry name" value="LarA_C"/>
</dbReference>
<dbReference type="EMBL" id="MUKB01000008">
    <property type="protein sequence ID" value="OPX18551.1"/>
    <property type="molecule type" value="Genomic_DNA"/>
</dbReference>
<dbReference type="InterPro" id="IPR043166">
    <property type="entry name" value="LarA-like_C"/>
</dbReference>
<reference evidence="4" key="1">
    <citation type="submission" date="2017-01" db="EMBL/GenBank/DDBJ databases">
        <title>Novel pathways for hydrocarbon cycling and metabolic interdependencies in hydrothermal sediment communities.</title>
        <authorList>
            <person name="Dombrowski N."/>
            <person name="Seitz K."/>
            <person name="Teske A."/>
            <person name="Baker B."/>
        </authorList>
    </citation>
    <scope>NUCLEOTIDE SEQUENCE [LARGE SCALE GENOMIC DNA]</scope>
</reference>
<evidence type="ECO:0000313" key="3">
    <source>
        <dbReference type="EMBL" id="OPX18551.1"/>
    </source>
</evidence>
<dbReference type="GO" id="GO:0050043">
    <property type="term" value="F:lactate racemase activity"/>
    <property type="evidence" value="ECO:0007669"/>
    <property type="project" value="InterPro"/>
</dbReference>
<name>A0A1V4QHQ9_UNCW3</name>
<dbReference type="InterPro" id="IPR018657">
    <property type="entry name" value="LarA-like_N"/>
</dbReference>
<dbReference type="PANTHER" id="PTHR33171:SF17">
    <property type="entry name" value="LARA-LIKE N-TERMINAL DOMAIN-CONTAINING PROTEIN"/>
    <property type="match status" value="1"/>
</dbReference>
<protein>
    <submittedName>
        <fullName evidence="3">Uncharacterized protein</fullName>
    </submittedName>
</protein>
<evidence type="ECO:0000313" key="4">
    <source>
        <dbReference type="Proteomes" id="UP000191663"/>
    </source>
</evidence>
<dbReference type="PANTHER" id="PTHR33171">
    <property type="entry name" value="LAR_N DOMAIN-CONTAINING PROTEIN"/>
    <property type="match status" value="1"/>
</dbReference>
<dbReference type="Proteomes" id="UP000191663">
    <property type="component" value="Unassembled WGS sequence"/>
</dbReference>
<sequence>MELKYGTSTITCNVPERNLLAVLEPKPDEPLRIEELLKSGVTAPIGAPRLVKLLRRNRPRDLVILVSDITRSIANYQEILRFLIGEIVDAGVDEKNIHFIIAIGTHRLHTPEENRRLYGRLLDEFEFTFHNCRNELVRIGKTSTNLVVEVNRRAREAEFVILTGRVDFHYLAGFSGGRKSILPGISSYNTTRANHSKLRRPGVAIAELKNNIIAQEMAEAAELFKPDYLVNVVETPTRKTSRVFFGNPIFAFEQAVEYFCTQRKQTITQPADAVIVSAGGYPYDKDFYNSHKSLNLAMRALKPKGSIILIARCQEGFGNMKFLKLMQENSIDRLLGYPEDKIEIGGHRAFVTARILKEHKVYVLSDLEPETVKSLGFKPITELNDAIEKIKGEHGNDYKLFIIPNGKVVLPVLNQRR</sequence>
<proteinExistence type="predicted"/>
<feature type="domain" description="Lactate racemase C-terminal" evidence="2">
    <location>
        <begin position="269"/>
        <end position="409"/>
    </location>
</feature>
<dbReference type="Pfam" id="PF21113">
    <property type="entry name" value="LarA_C"/>
    <property type="match status" value="1"/>
</dbReference>
<dbReference type="AlphaFoldDB" id="A0A1V4QHQ9"/>
<dbReference type="Pfam" id="PF09861">
    <property type="entry name" value="Lar_N"/>
    <property type="match status" value="1"/>
</dbReference>
<organism evidence="3 4">
    <name type="scientific">candidate division WOR-3 bacterium 4484_100</name>
    <dbReference type="NCBI Taxonomy" id="1936077"/>
    <lineage>
        <taxon>Bacteria</taxon>
        <taxon>Bacteria division WOR-3</taxon>
    </lineage>
</organism>
<accession>A0A1V4QHQ9</accession>
<gene>
    <name evidence="3" type="ORF">BXT86_00630</name>
</gene>
<evidence type="ECO:0000259" key="1">
    <source>
        <dbReference type="Pfam" id="PF09861"/>
    </source>
</evidence>